<name>A0A7T3KCA9_9CAUD</name>
<dbReference type="GeneID" id="77924014"/>
<proteinExistence type="predicted"/>
<sequence length="94" mass="10691">MLSKIKKATAVLGIAAALAVTGGTGAQLAVADVSSKAHAETWTAGPEKWSWDYRWDPYQRVYYCGVWAYNDYSWGEEVFQGKHDGWEREWWARC</sequence>
<keyword evidence="2" id="KW-1185">Reference proteome</keyword>
<dbReference type="RefSeq" id="YP_010648577.1">
    <property type="nucleotide sequence ID" value="NC_070760.1"/>
</dbReference>
<organism evidence="1 2">
    <name type="scientific">Arthrobacter phage Wollypog</name>
    <dbReference type="NCBI Taxonomy" id="2790985"/>
    <lineage>
        <taxon>Viruses</taxon>
        <taxon>Duplodnaviria</taxon>
        <taxon>Heunggongvirae</taxon>
        <taxon>Uroviricota</taxon>
        <taxon>Caudoviricetes</taxon>
        <taxon>Wollypogvirus</taxon>
        <taxon>Wollypogvirus wollypog</taxon>
    </lineage>
</organism>
<evidence type="ECO:0000313" key="1">
    <source>
        <dbReference type="EMBL" id="QPX62635.1"/>
    </source>
</evidence>
<gene>
    <name evidence="1" type="primary">86</name>
    <name evidence="1" type="ORF">SEA_WOLLYPOG_86</name>
</gene>
<dbReference type="EMBL" id="MW055913">
    <property type="protein sequence ID" value="QPX62635.1"/>
    <property type="molecule type" value="Genomic_DNA"/>
</dbReference>
<dbReference type="Proteomes" id="UP000595472">
    <property type="component" value="Segment"/>
</dbReference>
<reference evidence="1 2" key="1">
    <citation type="submission" date="2020-10" db="EMBL/GenBank/DDBJ databases">
        <authorList>
            <person name="Abad L.A."/>
            <person name="Alter J."/>
            <person name="Becerra C.Y."/>
            <person name="Boehle J."/>
            <person name="Bustos B."/>
            <person name="Connatser B.I."/>
            <person name="Cutright B."/>
            <person name="Gavin J."/>
            <person name="Gomez A.P."/>
            <person name="Grabar K."/>
            <person name="Hur E.Y."/>
            <person name="Ioh M.T."/>
            <person name="Joya-Campos L."/>
            <person name="Lauhon H.N."/>
            <person name="Lee S."/>
            <person name="Maranan R.T."/>
            <person name="Park Y.G."/>
            <person name="Priest M."/>
            <person name="Samuels S.O."/>
            <person name="Sarameh Y.J."/>
            <person name="Schreiber J.M."/>
            <person name="Shepard L."/>
            <person name="Sheth K.J."/>
            <person name="Silva C.A."/>
            <person name="Smyers G.M."/>
            <person name="Tam S."/>
            <person name="Tamura C.M."/>
            <person name="Wucher D.E."/>
            <person name="Donachie S.P."/>
            <person name="Reed F.A."/>
            <person name="Palecanda S."/>
            <person name="Chong R.A."/>
            <person name="Porter M.L."/>
            <person name="Garlena R.A."/>
            <person name="Russell D.A."/>
            <person name="Jacobs-Sera D."/>
            <person name="Hatfull G.F."/>
        </authorList>
    </citation>
    <scope>NUCLEOTIDE SEQUENCE [LARGE SCALE GENOMIC DNA]</scope>
</reference>
<protein>
    <submittedName>
        <fullName evidence="1">Uncharacterized protein</fullName>
    </submittedName>
</protein>
<dbReference type="KEGG" id="vg:77924014"/>
<evidence type="ECO:0000313" key="2">
    <source>
        <dbReference type="Proteomes" id="UP000595472"/>
    </source>
</evidence>
<accession>A0A7T3KCA9</accession>